<dbReference type="InParanoid" id="A0A6P8SZ52"/>
<dbReference type="Proteomes" id="UP000515161">
    <property type="component" value="Unplaced"/>
</dbReference>
<evidence type="ECO:0000313" key="8">
    <source>
        <dbReference type="Proteomes" id="UP000515161"/>
    </source>
</evidence>
<keyword evidence="3" id="KW-0964">Secreted</keyword>
<feature type="signal peptide" evidence="7">
    <location>
        <begin position="1"/>
        <end position="22"/>
    </location>
</feature>
<dbReference type="GeneID" id="117535642"/>
<comment type="subcellular location">
    <subcellularLocation>
        <location evidence="1">Secreted</location>
    </subcellularLocation>
</comment>
<keyword evidence="8" id="KW-1185">Reference proteome</keyword>
<evidence type="ECO:0000256" key="6">
    <source>
        <dbReference type="ARBA" id="ARBA00023022"/>
    </source>
</evidence>
<evidence type="ECO:0000313" key="9">
    <source>
        <dbReference type="RefSeq" id="XP_034056071.1"/>
    </source>
</evidence>
<organism evidence="8 9">
    <name type="scientific">Gymnodraco acuticeps</name>
    <name type="common">Antarctic dragonfish</name>
    <dbReference type="NCBI Taxonomy" id="8218"/>
    <lineage>
        <taxon>Eukaryota</taxon>
        <taxon>Metazoa</taxon>
        <taxon>Chordata</taxon>
        <taxon>Craniata</taxon>
        <taxon>Vertebrata</taxon>
        <taxon>Euteleostomi</taxon>
        <taxon>Actinopterygii</taxon>
        <taxon>Neopterygii</taxon>
        <taxon>Teleostei</taxon>
        <taxon>Neoteleostei</taxon>
        <taxon>Acanthomorphata</taxon>
        <taxon>Eupercaria</taxon>
        <taxon>Perciformes</taxon>
        <taxon>Notothenioidei</taxon>
        <taxon>Bathydraconidae</taxon>
        <taxon>Gymnodraco</taxon>
    </lineage>
</organism>
<keyword evidence="4" id="KW-0929">Antimicrobial</keyword>
<dbReference type="Pfam" id="PF08107">
    <property type="entry name" value="Antimicrobial12"/>
    <property type="match status" value="1"/>
</dbReference>
<feature type="chain" id="PRO_5027857747" evidence="7">
    <location>
        <begin position="23"/>
        <end position="86"/>
    </location>
</feature>
<protein>
    <submittedName>
        <fullName evidence="9">Moronecidin-like</fullName>
    </submittedName>
</protein>
<dbReference type="KEGG" id="gacu:117535642"/>
<sequence>MKCAMMFLVLTLVVLMAEPGEGFKFWHHVGHVLDAAERVHGMTGEELEAMKAQEAMEAMKAQEVMKAMNAQEAMEQRAFQQENDFA</sequence>
<evidence type="ECO:0000256" key="5">
    <source>
        <dbReference type="ARBA" id="ARBA00022815"/>
    </source>
</evidence>
<evidence type="ECO:0000256" key="2">
    <source>
        <dbReference type="ARBA" id="ARBA00007419"/>
    </source>
</evidence>
<dbReference type="AlphaFoldDB" id="A0A6P8SZ52"/>
<evidence type="ECO:0000256" key="3">
    <source>
        <dbReference type="ARBA" id="ARBA00022525"/>
    </source>
</evidence>
<keyword evidence="6" id="KW-0044">Antibiotic</keyword>
<accession>A0A6P8SZ52</accession>
<gene>
    <name evidence="9" type="primary">LOC117535642</name>
</gene>
<evidence type="ECO:0000256" key="7">
    <source>
        <dbReference type="SAM" id="SignalP"/>
    </source>
</evidence>
<comment type="similarity">
    <text evidence="2">Belongs to the pleurocidin family.</text>
</comment>
<proteinExistence type="inferred from homology"/>
<dbReference type="GO" id="GO:0005576">
    <property type="term" value="C:extracellular region"/>
    <property type="evidence" value="ECO:0007669"/>
    <property type="project" value="UniProtKB-SubCell"/>
</dbReference>
<dbReference type="InterPro" id="IPR012515">
    <property type="entry name" value="Antimicrobial12"/>
</dbReference>
<dbReference type="GO" id="GO:0042742">
    <property type="term" value="P:defense response to bacterium"/>
    <property type="evidence" value="ECO:0007669"/>
    <property type="project" value="UniProtKB-KW"/>
</dbReference>
<evidence type="ECO:0000256" key="1">
    <source>
        <dbReference type="ARBA" id="ARBA00004613"/>
    </source>
</evidence>
<evidence type="ECO:0000256" key="4">
    <source>
        <dbReference type="ARBA" id="ARBA00022529"/>
    </source>
</evidence>
<keyword evidence="7" id="KW-0732">Signal</keyword>
<dbReference type="RefSeq" id="XP_034056071.1">
    <property type="nucleotide sequence ID" value="XM_034200180.1"/>
</dbReference>
<reference evidence="9" key="1">
    <citation type="submission" date="2025-08" db="UniProtKB">
        <authorList>
            <consortium name="RefSeq"/>
        </authorList>
    </citation>
    <scope>IDENTIFICATION</scope>
</reference>
<name>A0A6P8SZ52_GYMAC</name>
<keyword evidence="5" id="KW-0027">Amidation</keyword>